<gene>
    <name evidence="2" type="ORF">IO89_17510</name>
</gene>
<keyword evidence="3" id="KW-1185">Reference proteome</keyword>
<dbReference type="Proteomes" id="UP000028623">
    <property type="component" value="Unassembled WGS sequence"/>
</dbReference>
<dbReference type="RefSeq" id="WP_034978739.1">
    <property type="nucleotide sequence ID" value="NZ_FOFI01000006.1"/>
</dbReference>
<dbReference type="AlphaFoldDB" id="A0A085B755"/>
<evidence type="ECO:0000313" key="2">
    <source>
        <dbReference type="EMBL" id="KFC18300.1"/>
    </source>
</evidence>
<proteinExistence type="predicted"/>
<comment type="caution">
    <text evidence="2">The sequence shown here is derived from an EMBL/GenBank/DDBJ whole genome shotgun (WGS) entry which is preliminary data.</text>
</comment>
<protein>
    <submittedName>
        <fullName evidence="2">Uncharacterized protein</fullName>
    </submittedName>
</protein>
<organism evidence="2 3">
    <name type="scientific">Epilithonimonas lactis</name>
    <dbReference type="NCBI Taxonomy" id="421072"/>
    <lineage>
        <taxon>Bacteria</taxon>
        <taxon>Pseudomonadati</taxon>
        <taxon>Bacteroidota</taxon>
        <taxon>Flavobacteriia</taxon>
        <taxon>Flavobacteriales</taxon>
        <taxon>Weeksellaceae</taxon>
        <taxon>Chryseobacterium group</taxon>
        <taxon>Epilithonimonas</taxon>
    </lineage>
</organism>
<evidence type="ECO:0000313" key="3">
    <source>
        <dbReference type="Proteomes" id="UP000028623"/>
    </source>
</evidence>
<evidence type="ECO:0000256" key="1">
    <source>
        <dbReference type="SAM" id="MobiDB-lite"/>
    </source>
</evidence>
<accession>A0A085B755</accession>
<reference evidence="2 3" key="1">
    <citation type="submission" date="2014-07" db="EMBL/GenBank/DDBJ databases">
        <title>Epilithonimonas lactis LMG 22401 Genome.</title>
        <authorList>
            <person name="Pipes S.E."/>
            <person name="Stropko S.J."/>
        </authorList>
    </citation>
    <scope>NUCLEOTIDE SEQUENCE [LARGE SCALE GENOMIC DNA]</scope>
    <source>
        <strain evidence="2 3">LMG 24401</strain>
    </source>
</reference>
<feature type="region of interest" description="Disordered" evidence="1">
    <location>
        <begin position="78"/>
        <end position="97"/>
    </location>
</feature>
<sequence length="97" mass="11572">MNTEKTELKLLKELKQGDVFEFPDDDTKYFVREHFEDGETKVVKAKEHTKLFFVKNDIEVIVENPYFRFSEILKKRKENKKKNEKSKGLKLDLGYGL</sequence>
<name>A0A085B755_9FLAO</name>
<dbReference type="STRING" id="421072.SAMN04488097_3800"/>
<dbReference type="EMBL" id="JPLY01000007">
    <property type="protein sequence ID" value="KFC18300.1"/>
    <property type="molecule type" value="Genomic_DNA"/>
</dbReference>